<protein>
    <submittedName>
        <fullName evidence="1">Uncharacterized protein MANES_02G020900</fullName>
    </submittedName>
</protein>
<sequence length="45" mass="5049">MLPLGIEVSQNFITSFARILSKGCQRCKLVCHICSGFVLMQSKFN</sequence>
<dbReference type="AlphaFoldDB" id="A0A2P2MAW8"/>
<proteinExistence type="predicted"/>
<reference evidence="1" key="1">
    <citation type="submission" date="2018-02" db="EMBL/GenBank/DDBJ databases">
        <title>Rhizophora mucronata_Transcriptome.</title>
        <authorList>
            <person name="Meera S.P."/>
            <person name="Sreeshan A."/>
            <person name="Augustine A."/>
        </authorList>
    </citation>
    <scope>NUCLEOTIDE SEQUENCE</scope>
    <source>
        <tissue evidence="1">Leaf</tissue>
    </source>
</reference>
<organism evidence="1">
    <name type="scientific">Rhizophora mucronata</name>
    <name type="common">Asiatic mangrove</name>
    <dbReference type="NCBI Taxonomy" id="61149"/>
    <lineage>
        <taxon>Eukaryota</taxon>
        <taxon>Viridiplantae</taxon>
        <taxon>Streptophyta</taxon>
        <taxon>Embryophyta</taxon>
        <taxon>Tracheophyta</taxon>
        <taxon>Spermatophyta</taxon>
        <taxon>Magnoliopsida</taxon>
        <taxon>eudicotyledons</taxon>
        <taxon>Gunneridae</taxon>
        <taxon>Pentapetalae</taxon>
        <taxon>rosids</taxon>
        <taxon>fabids</taxon>
        <taxon>Malpighiales</taxon>
        <taxon>Rhizophoraceae</taxon>
        <taxon>Rhizophora</taxon>
    </lineage>
</organism>
<accession>A0A2P2MAW8</accession>
<evidence type="ECO:0000313" key="1">
    <source>
        <dbReference type="EMBL" id="MBX27375.1"/>
    </source>
</evidence>
<name>A0A2P2MAW8_RHIMU</name>
<dbReference type="EMBL" id="GGEC01046891">
    <property type="protein sequence ID" value="MBX27375.1"/>
    <property type="molecule type" value="Transcribed_RNA"/>
</dbReference>